<dbReference type="AlphaFoldDB" id="A0A381XN06"/>
<dbReference type="GO" id="GO:0004518">
    <property type="term" value="F:nuclease activity"/>
    <property type="evidence" value="ECO:0007669"/>
    <property type="project" value="UniProtKB-KW"/>
</dbReference>
<protein>
    <recommendedName>
        <fullName evidence="4">Endonuclease I</fullName>
    </recommendedName>
</protein>
<gene>
    <name evidence="3" type="ORF">METZ01_LOCUS118477</name>
</gene>
<dbReference type="SUPFAM" id="SSF54060">
    <property type="entry name" value="His-Me finger endonucleases"/>
    <property type="match status" value="1"/>
</dbReference>
<reference evidence="3" key="1">
    <citation type="submission" date="2018-05" db="EMBL/GenBank/DDBJ databases">
        <authorList>
            <person name="Lanie J.A."/>
            <person name="Ng W.-L."/>
            <person name="Kazmierczak K.M."/>
            <person name="Andrzejewski T.M."/>
            <person name="Davidsen T.M."/>
            <person name="Wayne K.J."/>
            <person name="Tettelin H."/>
            <person name="Glass J.I."/>
            <person name="Rusch D."/>
            <person name="Podicherti R."/>
            <person name="Tsui H.-C.T."/>
            <person name="Winkler M.E."/>
        </authorList>
    </citation>
    <scope>NUCLEOTIDE SEQUENCE</scope>
</reference>
<proteinExistence type="predicted"/>
<dbReference type="EMBL" id="UINC01015612">
    <property type="protein sequence ID" value="SVA65623.1"/>
    <property type="molecule type" value="Genomic_DNA"/>
</dbReference>
<dbReference type="InterPro" id="IPR007346">
    <property type="entry name" value="Endonuclease-I"/>
</dbReference>
<organism evidence="3">
    <name type="scientific">marine metagenome</name>
    <dbReference type="NCBI Taxonomy" id="408172"/>
    <lineage>
        <taxon>unclassified sequences</taxon>
        <taxon>metagenomes</taxon>
        <taxon>ecological metagenomes</taxon>
    </lineage>
</organism>
<dbReference type="InterPro" id="IPR044925">
    <property type="entry name" value="His-Me_finger_sf"/>
</dbReference>
<feature type="non-terminal residue" evidence="3">
    <location>
        <position position="258"/>
    </location>
</feature>
<name>A0A381XN06_9ZZZZ</name>
<dbReference type="GO" id="GO:0016787">
    <property type="term" value="F:hydrolase activity"/>
    <property type="evidence" value="ECO:0007669"/>
    <property type="project" value="UniProtKB-KW"/>
</dbReference>
<dbReference type="PANTHER" id="PTHR33607">
    <property type="entry name" value="ENDONUCLEASE-1"/>
    <property type="match status" value="1"/>
</dbReference>
<evidence type="ECO:0000256" key="2">
    <source>
        <dbReference type="ARBA" id="ARBA00022801"/>
    </source>
</evidence>
<keyword evidence="2" id="KW-0378">Hydrolase</keyword>
<evidence type="ECO:0000256" key="1">
    <source>
        <dbReference type="ARBA" id="ARBA00022722"/>
    </source>
</evidence>
<accession>A0A381XN06</accession>
<evidence type="ECO:0000313" key="3">
    <source>
        <dbReference type="EMBL" id="SVA65623.1"/>
    </source>
</evidence>
<dbReference type="PANTHER" id="PTHR33607:SF2">
    <property type="entry name" value="ENDONUCLEASE-1"/>
    <property type="match status" value="1"/>
</dbReference>
<sequence length="258" mass="30365">MYKIILFIWLLFEFLISQTIIGPGLTRVNLFDYLNTNYKTSTTLGYNQARDVMYSIIDLEDDNTLKGIYTNYTITIDPNQDPRPQTNAQNMNCEHSWPQSMGAGSEPQKSDLHHLYPCRGNVNSSRGNKPYAEIDDNDTDKWWRFDYYETSIPSQYIDEFSEVDNDNGKFEPREVVKGNIARGMFYFFTIYNDEADHNFFEEQKDFLNLWHKQDPVDDIELARTLSIASYQDDIVNPFVIDSTLVKRIWYFNCYENVT</sequence>
<dbReference type="Pfam" id="PF04231">
    <property type="entry name" value="Endonuclease_1"/>
    <property type="match status" value="1"/>
</dbReference>
<keyword evidence="1" id="KW-0540">Nuclease</keyword>
<evidence type="ECO:0008006" key="4">
    <source>
        <dbReference type="Google" id="ProtNLM"/>
    </source>
</evidence>